<dbReference type="InterPro" id="IPR006102">
    <property type="entry name" value="Ig-like_GH2"/>
</dbReference>
<evidence type="ECO:0000259" key="8">
    <source>
        <dbReference type="Pfam" id="PF00703"/>
    </source>
</evidence>
<dbReference type="GO" id="GO:0009341">
    <property type="term" value="C:beta-galactosidase complex"/>
    <property type="evidence" value="ECO:0007669"/>
    <property type="project" value="TreeGrafter"/>
</dbReference>
<keyword evidence="12" id="KW-1185">Reference proteome</keyword>
<dbReference type="EMBL" id="CAAHFG010000001">
    <property type="protein sequence ID" value="VGO13120.1"/>
    <property type="molecule type" value="Genomic_DNA"/>
</dbReference>
<feature type="chain" id="PRO_5025426722" description="beta-galactosidase" evidence="7">
    <location>
        <begin position="21"/>
        <end position="537"/>
    </location>
</feature>
<dbReference type="InterPro" id="IPR050347">
    <property type="entry name" value="Bact_Beta-galactosidase"/>
</dbReference>
<dbReference type="InterPro" id="IPR013783">
    <property type="entry name" value="Ig-like_fold"/>
</dbReference>
<comment type="similarity">
    <text evidence="2 6">Belongs to the glycosyl hydrolase 2 family.</text>
</comment>
<evidence type="ECO:0000256" key="2">
    <source>
        <dbReference type="ARBA" id="ARBA00007401"/>
    </source>
</evidence>
<feature type="domain" description="Glycoside hydrolase family 2 immunoglobulin-like beta-sandwich" evidence="8">
    <location>
        <begin position="230"/>
        <end position="326"/>
    </location>
</feature>
<evidence type="ECO:0000256" key="3">
    <source>
        <dbReference type="ARBA" id="ARBA00012756"/>
    </source>
</evidence>
<dbReference type="InterPro" id="IPR023232">
    <property type="entry name" value="Glyco_hydro_2_AS"/>
</dbReference>
<dbReference type="Gene3D" id="2.60.40.10">
    <property type="entry name" value="Immunoglobulins"/>
    <property type="match status" value="1"/>
</dbReference>
<dbReference type="InterPro" id="IPR036156">
    <property type="entry name" value="Beta-gal/glucu_dom_sf"/>
</dbReference>
<dbReference type="InterPro" id="IPR006101">
    <property type="entry name" value="Glyco_hydro_2"/>
</dbReference>
<dbReference type="PANTHER" id="PTHR46323">
    <property type="entry name" value="BETA-GALACTOSIDASE"/>
    <property type="match status" value="1"/>
</dbReference>
<keyword evidence="5 6" id="KW-0326">Glycosidase</keyword>
<dbReference type="PROSITE" id="PS00719">
    <property type="entry name" value="GLYCOSYL_HYDROL_F2_1"/>
    <property type="match status" value="1"/>
</dbReference>
<dbReference type="Gene3D" id="3.20.20.80">
    <property type="entry name" value="Glycosidases"/>
    <property type="match status" value="1"/>
</dbReference>
<dbReference type="EC" id="3.2.1.23" evidence="3"/>
<dbReference type="PANTHER" id="PTHR46323:SF2">
    <property type="entry name" value="BETA-GALACTOSIDASE"/>
    <property type="match status" value="1"/>
</dbReference>
<name>A0A6C2TZJ3_PONDE</name>
<feature type="domain" description="Glycosyl hydrolases family 2 sugar binding" evidence="10">
    <location>
        <begin position="59"/>
        <end position="225"/>
    </location>
</feature>
<comment type="catalytic activity">
    <reaction evidence="1">
        <text>Hydrolysis of terminal non-reducing beta-D-galactose residues in beta-D-galactosides.</text>
        <dbReference type="EC" id="3.2.1.23"/>
    </reaction>
</comment>
<proteinExistence type="inferred from homology"/>
<dbReference type="Pfam" id="PF02837">
    <property type="entry name" value="Glyco_hydro_2_N"/>
    <property type="match status" value="1"/>
</dbReference>
<evidence type="ECO:0000313" key="12">
    <source>
        <dbReference type="Proteomes" id="UP000366872"/>
    </source>
</evidence>
<evidence type="ECO:0000259" key="9">
    <source>
        <dbReference type="Pfam" id="PF02836"/>
    </source>
</evidence>
<dbReference type="GO" id="GO:0005990">
    <property type="term" value="P:lactose catabolic process"/>
    <property type="evidence" value="ECO:0007669"/>
    <property type="project" value="TreeGrafter"/>
</dbReference>
<evidence type="ECO:0000313" key="11">
    <source>
        <dbReference type="EMBL" id="VGO13120.1"/>
    </source>
</evidence>
<dbReference type="SUPFAM" id="SSF49785">
    <property type="entry name" value="Galactose-binding domain-like"/>
    <property type="match status" value="1"/>
</dbReference>
<dbReference type="Pfam" id="PF02836">
    <property type="entry name" value="Glyco_hydro_2_C"/>
    <property type="match status" value="1"/>
</dbReference>
<accession>A0A6C2TZJ3</accession>
<evidence type="ECO:0000256" key="7">
    <source>
        <dbReference type="SAM" id="SignalP"/>
    </source>
</evidence>
<evidence type="ECO:0000256" key="1">
    <source>
        <dbReference type="ARBA" id="ARBA00001412"/>
    </source>
</evidence>
<organism evidence="11 12">
    <name type="scientific">Pontiella desulfatans</name>
    <dbReference type="NCBI Taxonomy" id="2750659"/>
    <lineage>
        <taxon>Bacteria</taxon>
        <taxon>Pseudomonadati</taxon>
        <taxon>Kiritimatiellota</taxon>
        <taxon>Kiritimatiellia</taxon>
        <taxon>Kiritimatiellales</taxon>
        <taxon>Pontiellaceae</taxon>
        <taxon>Pontiella</taxon>
    </lineage>
</organism>
<dbReference type="PROSITE" id="PS00608">
    <property type="entry name" value="GLYCOSYL_HYDROL_F2_2"/>
    <property type="match status" value="1"/>
</dbReference>
<dbReference type="InterPro" id="IPR006103">
    <property type="entry name" value="Glyco_hydro_2_cat"/>
</dbReference>
<feature type="signal peptide" evidence="7">
    <location>
        <begin position="1"/>
        <end position="20"/>
    </location>
</feature>
<dbReference type="Proteomes" id="UP000366872">
    <property type="component" value="Unassembled WGS sequence"/>
</dbReference>
<dbReference type="InterPro" id="IPR008979">
    <property type="entry name" value="Galactose-bd-like_sf"/>
</dbReference>
<keyword evidence="4 6" id="KW-0378">Hydrolase</keyword>
<dbReference type="InterPro" id="IPR023230">
    <property type="entry name" value="Glyco_hydro_2_CS"/>
</dbReference>
<evidence type="ECO:0000259" key="10">
    <source>
        <dbReference type="Pfam" id="PF02837"/>
    </source>
</evidence>
<evidence type="ECO:0000256" key="4">
    <source>
        <dbReference type="ARBA" id="ARBA00022801"/>
    </source>
</evidence>
<dbReference type="SUPFAM" id="SSF51445">
    <property type="entry name" value="(Trans)glycosidases"/>
    <property type="match status" value="1"/>
</dbReference>
<sequence length="537" mass="61202">MRNTKFPLALIPLLCSTVMAGWQNLDIIQENTEAPHATMMTYPDAASALSFDRTQSPWFKLLNGAWKFKWSASFNDRPRGFQRLKYNDSDWGTIPVPSNWQLHGYGIPIYSNVRYPFEKNPPVIDPAINPVGSYRTTFELPAAWQGRKTLIHFDGVNSCFYLWINGQKVGYSEGSRTPAEFDITEYLKPGRNQLAVQVYRWCDGSYLEDQDFWRLSGIFRDVYLWSVADAHVRDFKIDAALVNNYRDGKLTVSADIVGAEQAQFVLLDKNRKSVAKGVVNNGDPLVLDIPTPLAWSAEQPNLYTALLSLEKDGKTVEVIPQRVGFRTSEIKGNVFYVNGVKLKLKGVNRHETHPDLGQVPDREAMLRDIRMFKENNINAVRTCHYPNDPAWYDLCDQYGIWVLDEANIETHAFGNNPKNKLANDPAWAAAHVDRVRRMAERDKNHPSIIIWSYGNEAGGGPNFDACRDYIKANHPERPTHYEGDKRPDNPSSDFFSRMYANQEWGLNYKGSKPLVLCEYTHAMGNSKHRRPLSCAAR</sequence>
<dbReference type="SUPFAM" id="SSF49303">
    <property type="entry name" value="beta-Galactosidase/glucuronidase domain"/>
    <property type="match status" value="1"/>
</dbReference>
<dbReference type="Pfam" id="PF00703">
    <property type="entry name" value="Glyco_hydro_2"/>
    <property type="match status" value="1"/>
</dbReference>
<evidence type="ECO:0000256" key="6">
    <source>
        <dbReference type="RuleBase" id="RU361154"/>
    </source>
</evidence>
<dbReference type="GO" id="GO:0004565">
    <property type="term" value="F:beta-galactosidase activity"/>
    <property type="evidence" value="ECO:0007669"/>
    <property type="project" value="UniProtKB-EC"/>
</dbReference>
<evidence type="ECO:0000256" key="5">
    <source>
        <dbReference type="ARBA" id="ARBA00023295"/>
    </source>
</evidence>
<dbReference type="InterPro" id="IPR017853">
    <property type="entry name" value="GH"/>
</dbReference>
<reference evidence="11 12" key="1">
    <citation type="submission" date="2019-04" db="EMBL/GenBank/DDBJ databases">
        <authorList>
            <person name="Van Vliet M D."/>
        </authorList>
    </citation>
    <scope>NUCLEOTIDE SEQUENCE [LARGE SCALE GENOMIC DNA]</scope>
    <source>
        <strain evidence="11 12">F1</strain>
    </source>
</reference>
<dbReference type="RefSeq" id="WP_168442084.1">
    <property type="nucleotide sequence ID" value="NZ_CAAHFG010000001.1"/>
</dbReference>
<dbReference type="AlphaFoldDB" id="A0A6C2TZJ3"/>
<gene>
    <name evidence="11" type="primary">lacZ_7</name>
    <name evidence="11" type="ORF">PDESU_01674</name>
</gene>
<keyword evidence="7" id="KW-0732">Signal</keyword>
<dbReference type="PRINTS" id="PR00132">
    <property type="entry name" value="GLHYDRLASE2"/>
</dbReference>
<dbReference type="InterPro" id="IPR006104">
    <property type="entry name" value="Glyco_hydro_2_N"/>
</dbReference>
<dbReference type="Gene3D" id="2.60.120.260">
    <property type="entry name" value="Galactose-binding domain-like"/>
    <property type="match status" value="1"/>
</dbReference>
<protein>
    <recommendedName>
        <fullName evidence="3">beta-galactosidase</fullName>
        <ecNumber evidence="3">3.2.1.23</ecNumber>
    </recommendedName>
</protein>
<feature type="domain" description="Glycoside hydrolase family 2 catalytic" evidence="9">
    <location>
        <begin position="329"/>
        <end position="527"/>
    </location>
</feature>